<feature type="domain" description="Nephrocystin 3-like N-terminal" evidence="4">
    <location>
        <begin position="415"/>
        <end position="589"/>
    </location>
</feature>
<accession>W6Y809</accession>
<dbReference type="GO" id="GO:0009116">
    <property type="term" value="P:nucleoside metabolic process"/>
    <property type="evidence" value="ECO:0007669"/>
    <property type="project" value="InterPro"/>
</dbReference>
<organism evidence="5 6">
    <name type="scientific">Cochliobolus carbonum (strain 26-R-13)</name>
    <name type="common">Maize leaf spot fungus</name>
    <name type="synonym">Bipolaris zeicola</name>
    <dbReference type="NCBI Taxonomy" id="930089"/>
    <lineage>
        <taxon>Eukaryota</taxon>
        <taxon>Fungi</taxon>
        <taxon>Dikarya</taxon>
        <taxon>Ascomycota</taxon>
        <taxon>Pezizomycotina</taxon>
        <taxon>Dothideomycetes</taxon>
        <taxon>Pleosporomycetidae</taxon>
        <taxon>Pleosporales</taxon>
        <taxon>Pleosporineae</taxon>
        <taxon>Pleosporaceae</taxon>
        <taxon>Bipolaris</taxon>
    </lineage>
</organism>
<evidence type="ECO:0000256" key="2">
    <source>
        <dbReference type="SAM" id="MobiDB-lite"/>
    </source>
</evidence>
<feature type="region of interest" description="Disordered" evidence="2">
    <location>
        <begin position="954"/>
        <end position="977"/>
    </location>
</feature>
<reference evidence="5 6" key="1">
    <citation type="journal article" date="2013" name="PLoS Genet.">
        <title>Comparative genome structure, secondary metabolite, and effector coding capacity across Cochliobolus pathogens.</title>
        <authorList>
            <person name="Condon B.J."/>
            <person name="Leng Y."/>
            <person name="Wu D."/>
            <person name="Bushley K.E."/>
            <person name="Ohm R.A."/>
            <person name="Otillar R."/>
            <person name="Martin J."/>
            <person name="Schackwitz W."/>
            <person name="Grimwood J."/>
            <person name="MohdZainudin N."/>
            <person name="Xue C."/>
            <person name="Wang R."/>
            <person name="Manning V.A."/>
            <person name="Dhillon B."/>
            <person name="Tu Z.J."/>
            <person name="Steffenson B.J."/>
            <person name="Salamov A."/>
            <person name="Sun H."/>
            <person name="Lowry S."/>
            <person name="LaButti K."/>
            <person name="Han J."/>
            <person name="Copeland A."/>
            <person name="Lindquist E."/>
            <person name="Barry K."/>
            <person name="Schmutz J."/>
            <person name="Baker S.E."/>
            <person name="Ciuffetti L.M."/>
            <person name="Grigoriev I.V."/>
            <person name="Zhong S."/>
            <person name="Turgeon B.G."/>
        </authorList>
    </citation>
    <scope>NUCLEOTIDE SEQUENCE [LARGE SCALE GENOMIC DNA]</scope>
    <source>
        <strain evidence="5 6">26-R-13</strain>
    </source>
</reference>
<dbReference type="Pfam" id="PF24883">
    <property type="entry name" value="NPHP3_N"/>
    <property type="match status" value="1"/>
</dbReference>
<evidence type="ECO:0000259" key="4">
    <source>
        <dbReference type="Pfam" id="PF24883"/>
    </source>
</evidence>
<dbReference type="Pfam" id="PF01048">
    <property type="entry name" value="PNP_UDP_1"/>
    <property type="match status" value="1"/>
</dbReference>
<dbReference type="SUPFAM" id="SSF52540">
    <property type="entry name" value="P-loop containing nucleoside triphosphate hydrolases"/>
    <property type="match status" value="1"/>
</dbReference>
<keyword evidence="1" id="KW-0677">Repeat</keyword>
<evidence type="ECO:0000259" key="3">
    <source>
        <dbReference type="Pfam" id="PF01048"/>
    </source>
</evidence>
<dbReference type="Gene3D" id="3.40.50.1580">
    <property type="entry name" value="Nucleoside phosphorylase domain"/>
    <property type="match status" value="1"/>
</dbReference>
<keyword evidence="6" id="KW-1185">Reference proteome</keyword>
<dbReference type="InterPro" id="IPR056884">
    <property type="entry name" value="NPHP3-like_N"/>
</dbReference>
<evidence type="ECO:0000256" key="1">
    <source>
        <dbReference type="ARBA" id="ARBA00022737"/>
    </source>
</evidence>
<evidence type="ECO:0000313" key="5">
    <source>
        <dbReference type="EMBL" id="EUC34093.1"/>
    </source>
</evidence>
<dbReference type="InterPro" id="IPR000845">
    <property type="entry name" value="Nucleoside_phosphorylase_d"/>
</dbReference>
<dbReference type="Gene3D" id="3.40.50.300">
    <property type="entry name" value="P-loop containing nucleotide triphosphate hydrolases"/>
    <property type="match status" value="1"/>
</dbReference>
<feature type="compositionally biased region" description="Basic and acidic residues" evidence="2">
    <location>
        <begin position="353"/>
        <end position="387"/>
    </location>
</feature>
<name>W6Y809_COCC2</name>
<dbReference type="HOGENOM" id="CLU_000288_34_2_1"/>
<dbReference type="STRING" id="930089.W6Y809"/>
<feature type="region of interest" description="Disordered" evidence="2">
    <location>
        <begin position="323"/>
        <end position="387"/>
    </location>
</feature>
<dbReference type="KEGG" id="bze:COCCADRAFT_4440"/>
<dbReference type="AlphaFoldDB" id="W6Y809"/>
<feature type="domain" description="Nucleoside phosphorylase" evidence="3">
    <location>
        <begin position="47"/>
        <end position="296"/>
    </location>
</feature>
<evidence type="ECO:0000313" key="6">
    <source>
        <dbReference type="Proteomes" id="UP000053841"/>
    </source>
</evidence>
<sequence>MPRQPRREEYTVGWVCALPIESAAARSMLDEKYDAPDPEPGEKWDDIYFTGSIAGHNVVIACLPGRTGTNSAATLATRMQAKFQGIRFGLMVGIGGGVPGGQADIRLGDVVVSAPQKTFGGVVQYDMGKTTPTDIIRTGSLDSPPQILLSAAGALESDALIGESKLLSILSKTQHIPSLRRCESSTDVLYDASYNHGNDPTCENCCSDKQVVRSQRRRGEEVVVHHGTIASGNQVMKSAAERDEISQKLGGVLCFEMEAAGLMNSFPCLVIRGISDYSDSHKNDQWHGYAAATAAAYAKELLSRIPPAHVMRTARVEDVINDTRKRDARSSSPACESLKRRKIEGPDAQVPELEERGLVERTRQPLKEAQFHHPQNEDPTRGALSDEQKQQLLKSLEFDQIDERKNTIKRAHTKTCKWLLQSAPYLDWLEVAKRSEHHGFLWIKGKAGAGKSTLMKFALERAPKEVQGSSTLSFFFNARGRAMEKSTTGTYRSLLLQLLTRFPKLQNVFSLLYSSTVDFDENREWSVESLKMLLEEAILMLGKAPVICFIDALDECDETEIRDMIQFFEHIGDLSTERDLPFFTCFSSRHYPHITIRKGLELVLEGQEGHNQDIINYIGTELKIGKSKKAQKIRDDVREKAAGIFMWVVLVVGILNKESDQGRVDRLQQKLHEIPSDLHDLFRDILTRDSNKKEQLVLCIQWVLFAKQPLSPEQLYYAIFSGIDPSAVSAWDPDEVDQDSIKRFILDSSKGLTDITASKNQKIQFIHESVRDFLLKENGLAKIWPEYQHNFLGQSHDKLKLCSWVYIKVVLDKSPDILHFLHEQSSMASKELRLSMERQFPLLEYAVHSIFYHANLAEHHHISQATFLDEFQLATWVLLDNLLENFKIRKHQHTVSLLYILAELDCANLIKSHVPLSEVLDITEERYGCPLFAAIALGNDAAIRVLLTAIDSAPPQTDTNREQSDYHMPRTGHDSTA</sequence>
<dbReference type="InterPro" id="IPR027417">
    <property type="entry name" value="P-loop_NTPase"/>
</dbReference>
<dbReference type="GO" id="GO:0003824">
    <property type="term" value="F:catalytic activity"/>
    <property type="evidence" value="ECO:0007669"/>
    <property type="project" value="InterPro"/>
</dbReference>
<dbReference type="EMBL" id="KI964597">
    <property type="protein sequence ID" value="EUC34093.1"/>
    <property type="molecule type" value="Genomic_DNA"/>
</dbReference>
<feature type="compositionally biased region" description="Basic and acidic residues" evidence="2">
    <location>
        <begin position="959"/>
        <end position="977"/>
    </location>
</feature>
<dbReference type="RefSeq" id="XP_007711554.1">
    <property type="nucleotide sequence ID" value="XM_007713364.1"/>
</dbReference>
<proteinExistence type="predicted"/>
<gene>
    <name evidence="5" type="ORF">COCCADRAFT_4440</name>
</gene>
<dbReference type="OrthoDB" id="194358at2759"/>
<dbReference type="InterPro" id="IPR035994">
    <property type="entry name" value="Nucleoside_phosphorylase_sf"/>
</dbReference>
<dbReference type="Proteomes" id="UP000053841">
    <property type="component" value="Unassembled WGS sequence"/>
</dbReference>
<protein>
    <submittedName>
        <fullName evidence="5">Uncharacterized protein</fullName>
    </submittedName>
</protein>
<dbReference type="eggNOG" id="KOG4177">
    <property type="taxonomic scope" value="Eukaryota"/>
</dbReference>
<dbReference type="PANTHER" id="PTHR46082">
    <property type="entry name" value="ATP/GTP-BINDING PROTEIN-RELATED"/>
    <property type="match status" value="1"/>
</dbReference>
<dbReference type="InterPro" id="IPR053137">
    <property type="entry name" value="NLR-like"/>
</dbReference>
<dbReference type="PANTHER" id="PTHR46082:SF11">
    <property type="entry name" value="AAA+ ATPASE DOMAIN-CONTAINING PROTEIN-RELATED"/>
    <property type="match status" value="1"/>
</dbReference>
<dbReference type="SUPFAM" id="SSF53167">
    <property type="entry name" value="Purine and uridine phosphorylases"/>
    <property type="match status" value="1"/>
</dbReference>
<dbReference type="GeneID" id="19149782"/>